<keyword evidence="2" id="KW-1185">Reference proteome</keyword>
<accession>A0A9D4AQ80</accession>
<proteinExistence type="predicted"/>
<evidence type="ECO:0000313" key="2">
    <source>
        <dbReference type="Proteomes" id="UP000827986"/>
    </source>
</evidence>
<dbReference type="Proteomes" id="UP000827986">
    <property type="component" value="Unassembled WGS sequence"/>
</dbReference>
<name>A0A9D4AQ80_9SAUR</name>
<reference evidence="1" key="1">
    <citation type="submission" date="2021-09" db="EMBL/GenBank/DDBJ databases">
        <title>The genome of Mauremys mutica provides insights into the evolution of semi-aquatic lifestyle.</title>
        <authorList>
            <person name="Gong S."/>
            <person name="Gao Y."/>
        </authorList>
    </citation>
    <scope>NUCLEOTIDE SEQUENCE</scope>
    <source>
        <strain evidence="1">MM-2020</strain>
        <tissue evidence="1">Muscle</tissue>
    </source>
</reference>
<sequence length="101" mass="11242">MGVAHTWAGFDSWQECGERSRRLHVPSLYFPSRESICQQAVAELIWYTDGLVLQAKFGGPQQLMADLVRPEAVCIGVVINPDKTKSLAITIEQPPAPEYNL</sequence>
<gene>
    <name evidence="1" type="ORF">KIL84_015836</name>
</gene>
<protein>
    <submittedName>
        <fullName evidence="1">Uncharacterized protein</fullName>
    </submittedName>
</protein>
<evidence type="ECO:0000313" key="1">
    <source>
        <dbReference type="EMBL" id="KAH1166664.1"/>
    </source>
</evidence>
<dbReference type="EMBL" id="JAHDVG010000487">
    <property type="protein sequence ID" value="KAH1166664.1"/>
    <property type="molecule type" value="Genomic_DNA"/>
</dbReference>
<dbReference type="AlphaFoldDB" id="A0A9D4AQ80"/>
<comment type="caution">
    <text evidence="1">The sequence shown here is derived from an EMBL/GenBank/DDBJ whole genome shotgun (WGS) entry which is preliminary data.</text>
</comment>
<organism evidence="1 2">
    <name type="scientific">Mauremys mutica</name>
    <name type="common">yellowpond turtle</name>
    <dbReference type="NCBI Taxonomy" id="74926"/>
    <lineage>
        <taxon>Eukaryota</taxon>
        <taxon>Metazoa</taxon>
        <taxon>Chordata</taxon>
        <taxon>Craniata</taxon>
        <taxon>Vertebrata</taxon>
        <taxon>Euteleostomi</taxon>
        <taxon>Archelosauria</taxon>
        <taxon>Testudinata</taxon>
        <taxon>Testudines</taxon>
        <taxon>Cryptodira</taxon>
        <taxon>Durocryptodira</taxon>
        <taxon>Testudinoidea</taxon>
        <taxon>Geoemydidae</taxon>
        <taxon>Geoemydinae</taxon>
        <taxon>Mauremys</taxon>
    </lineage>
</organism>